<dbReference type="Gene3D" id="3.90.226.10">
    <property type="entry name" value="2-enoyl-CoA Hydratase, Chain A, domain 1"/>
    <property type="match status" value="1"/>
</dbReference>
<proteinExistence type="predicted"/>
<evidence type="ECO:0000256" key="1">
    <source>
        <dbReference type="ARBA" id="ARBA00023098"/>
    </source>
</evidence>
<name>A0A7K3LGE6_9MYCO</name>
<keyword evidence="1" id="KW-0443">Lipid metabolism</keyword>
<dbReference type="AlphaFoldDB" id="A0A7K3LGE6"/>
<comment type="caution">
    <text evidence="2">The sequence shown here is derived from an EMBL/GenBank/DDBJ whole genome shotgun (WGS) entry which is preliminary data.</text>
</comment>
<dbReference type="PANTHER" id="PTHR11941:SF54">
    <property type="entry name" value="ENOYL-COA HYDRATASE, MITOCHONDRIAL"/>
    <property type="match status" value="1"/>
</dbReference>
<dbReference type="CDD" id="cd06558">
    <property type="entry name" value="crotonase-like"/>
    <property type="match status" value="1"/>
</dbReference>
<dbReference type="RefSeq" id="WP_162113055.1">
    <property type="nucleotide sequence ID" value="NZ_JAACYR010000092.1"/>
</dbReference>
<evidence type="ECO:0000313" key="3">
    <source>
        <dbReference type="Proteomes" id="UP000466523"/>
    </source>
</evidence>
<evidence type="ECO:0000313" key="2">
    <source>
        <dbReference type="EMBL" id="NDJ91402.1"/>
    </source>
</evidence>
<sequence length="291" mass="31442">MADLTIRDDGPVRVISFARPGSANTLAGTLMRDYLEAMEEAERDDAIRVVVTTGTGRTFCVGADLRELVDNLGRPVAELLNDDVIGGEKGLPPLSAKQQQLERFGVGRWAQRLYRLTKPSIAAINGAVAGGGTAIAVAQDYRVASINAVVSYGFLGVGSAPELGLSYRLPRLVGWRVARDFMLENQKLAAADAHAVGLVDVVVEAEDLMDNALRHAHRLAELPDLALRLTKSLLWSAADNQWDEQLRAEYSAQTLLFGLPDTQQLVRKLAEGLSARGTVPSARTTESKEIP</sequence>
<dbReference type="GO" id="GO:0016853">
    <property type="term" value="F:isomerase activity"/>
    <property type="evidence" value="ECO:0007669"/>
    <property type="project" value="UniProtKB-KW"/>
</dbReference>
<dbReference type="EMBL" id="JAACYR010000092">
    <property type="protein sequence ID" value="NDJ91402.1"/>
    <property type="molecule type" value="Genomic_DNA"/>
</dbReference>
<dbReference type="InterPro" id="IPR029045">
    <property type="entry name" value="ClpP/crotonase-like_dom_sf"/>
</dbReference>
<organism evidence="2 3">
    <name type="scientific">Mycolicibacter kumamotonensis</name>
    <dbReference type="NCBI Taxonomy" id="354243"/>
    <lineage>
        <taxon>Bacteria</taxon>
        <taxon>Bacillati</taxon>
        <taxon>Actinomycetota</taxon>
        <taxon>Actinomycetes</taxon>
        <taxon>Mycobacteriales</taxon>
        <taxon>Mycobacteriaceae</taxon>
        <taxon>Mycolicibacter</taxon>
    </lineage>
</organism>
<reference evidence="2 3" key="1">
    <citation type="submission" date="2020-01" db="EMBL/GenBank/DDBJ databases">
        <authorList>
            <person name="Sanchez-Estrada R."/>
            <person name="Gonzalez-Y-Merchand J.A."/>
            <person name="Rivera-Gutierrez S."/>
        </authorList>
    </citation>
    <scope>NUCLEOTIDE SEQUENCE [LARGE SCALE GENOMIC DNA]</scope>
    <source>
        <strain evidence="2 3">CST 7247</strain>
    </source>
</reference>
<dbReference type="SUPFAM" id="SSF52096">
    <property type="entry name" value="ClpP/crotonase"/>
    <property type="match status" value="1"/>
</dbReference>
<dbReference type="Proteomes" id="UP000466523">
    <property type="component" value="Unassembled WGS sequence"/>
</dbReference>
<dbReference type="InterPro" id="IPR001753">
    <property type="entry name" value="Enoyl-CoA_hydra/iso"/>
</dbReference>
<dbReference type="GO" id="GO:0006635">
    <property type="term" value="P:fatty acid beta-oxidation"/>
    <property type="evidence" value="ECO:0007669"/>
    <property type="project" value="TreeGrafter"/>
</dbReference>
<protein>
    <submittedName>
        <fullName evidence="2">Enoyl-CoA hydratase/isomerase family protein</fullName>
    </submittedName>
</protein>
<dbReference type="Pfam" id="PF00378">
    <property type="entry name" value="ECH_1"/>
    <property type="match status" value="2"/>
</dbReference>
<accession>A0A7K3LGE6</accession>
<dbReference type="PANTHER" id="PTHR11941">
    <property type="entry name" value="ENOYL-COA HYDRATASE-RELATED"/>
    <property type="match status" value="1"/>
</dbReference>
<gene>
    <name evidence="2" type="ORF">GWR20_20020</name>
</gene>
<keyword evidence="2" id="KW-0413">Isomerase</keyword>